<sequence>MKETQIPDDGPLTWGEPVTWCVQTRSLGAVGDLDYSVRLLRALQSGTLSGPLVRVYRPQPTVAFGQRDVRLPGFEAARQACLAHGFTPVVRQAGGRAAAYHQGSLVVDHLQAEPDAALGSRERFRSFAGLYRQVLADAGVDAEIGQIAGEYCPGEYSVHGNRPHGGPVKLIGTAQRAVSGAWLFSSSWVIQDPGPIQAVLMAVYAALELDWDPETAGAADQARAAAGTEPPVEVQTVIDRLWDRLGPHHGLDFEDLATLVPPSPAGEEHRQLSP</sequence>
<evidence type="ECO:0000313" key="2">
    <source>
        <dbReference type="EMBL" id="SFV20832.1"/>
    </source>
</evidence>
<dbReference type="SUPFAM" id="SSF55681">
    <property type="entry name" value="Class II aaRS and biotin synthetases"/>
    <property type="match status" value="1"/>
</dbReference>
<evidence type="ECO:0000313" key="3">
    <source>
        <dbReference type="Proteomes" id="UP000198881"/>
    </source>
</evidence>
<dbReference type="AlphaFoldDB" id="A0A1I7MFX3"/>
<dbReference type="Gene3D" id="3.30.930.10">
    <property type="entry name" value="Bira Bifunctional Protein, Domain 2"/>
    <property type="match status" value="1"/>
</dbReference>
<reference evidence="2 3" key="1">
    <citation type="submission" date="2016-10" db="EMBL/GenBank/DDBJ databases">
        <authorList>
            <person name="de Groot N.N."/>
        </authorList>
    </citation>
    <scope>NUCLEOTIDE SEQUENCE [LARGE SCALE GENOMIC DNA]</scope>
    <source>
        <strain evidence="2 3">CGMCC 1.7054</strain>
    </source>
</reference>
<evidence type="ECO:0000259" key="1">
    <source>
        <dbReference type="Pfam" id="PF21948"/>
    </source>
</evidence>
<feature type="domain" description="BPL/LPL catalytic" evidence="1">
    <location>
        <begin position="39"/>
        <end position="183"/>
    </location>
</feature>
<gene>
    <name evidence="2" type="ORF">SAMN04487966_10240</name>
</gene>
<proteinExistence type="predicted"/>
<keyword evidence="3" id="KW-1185">Reference proteome</keyword>
<protein>
    <recommendedName>
        <fullName evidence="1">BPL/LPL catalytic domain-containing protein</fullName>
    </recommendedName>
</protein>
<dbReference type="InterPro" id="IPR045864">
    <property type="entry name" value="aa-tRNA-synth_II/BPL/LPL"/>
</dbReference>
<accession>A0A1I7MFX3</accession>
<dbReference type="Proteomes" id="UP000198881">
    <property type="component" value="Unassembled WGS sequence"/>
</dbReference>
<dbReference type="STRING" id="574650.SAMN04487966_10240"/>
<organism evidence="2 3">
    <name type="scientific">Micrococcus terreus</name>
    <dbReference type="NCBI Taxonomy" id="574650"/>
    <lineage>
        <taxon>Bacteria</taxon>
        <taxon>Bacillati</taxon>
        <taxon>Actinomycetota</taxon>
        <taxon>Actinomycetes</taxon>
        <taxon>Micrococcales</taxon>
        <taxon>Micrococcaceae</taxon>
        <taxon>Micrococcus</taxon>
    </lineage>
</organism>
<dbReference type="InterPro" id="IPR004143">
    <property type="entry name" value="BPL_LPL_catalytic"/>
</dbReference>
<name>A0A1I7MFX3_9MICC</name>
<dbReference type="OrthoDB" id="5243608at2"/>
<dbReference type="EMBL" id="FPCG01000002">
    <property type="protein sequence ID" value="SFV20832.1"/>
    <property type="molecule type" value="Genomic_DNA"/>
</dbReference>
<dbReference type="Pfam" id="PF21948">
    <property type="entry name" value="LplA-B_cat"/>
    <property type="match status" value="1"/>
</dbReference>
<dbReference type="RefSeq" id="WP_091694116.1">
    <property type="nucleotide sequence ID" value="NZ_FPCG01000002.1"/>
</dbReference>